<keyword evidence="3" id="KW-0408">Iron</keyword>
<dbReference type="SUPFAM" id="SSF48264">
    <property type="entry name" value="Cytochrome P450"/>
    <property type="match status" value="1"/>
</dbReference>
<keyword evidence="6" id="KW-1185">Reference proteome</keyword>
<dbReference type="InterPro" id="IPR002401">
    <property type="entry name" value="Cyt_P450_E_grp-I"/>
</dbReference>
<sequence>MDISSIFSFLRESFNIQTFLLFMVVLVLTYTYTTYRKVKIPGPVALPLIGNFLNLLGVNRKDRHLYFRNLHKQYGDIYRLYFGQRLVIFLNNYDLINEALIFSTTIGVVWSNGTKWKTLRRFTLHTLRDFGLGKKSLEEVIKQEANGVFEQFEKQKGHGFLLKPIFTVAVSNVINSIVFGCRIKRLFFDEKDFLHTKHNSLRELCIVQNVRLAVFSIENRKNPYFEQAFITSDHITYGHDDKYFKDILNCFDFLVKFDGALGITFFYPILRYFKIVEHETTFNSDNIRDFVDLYINQEREGTMDKEIFTRAIITKILLSLLQTLNLLFGAGTETTATTLEWAILYMIEYPEIQEKCREEIKEKITVGNKGNFTMQLQINRYVIGDGRMVVLADKKELHYVNATLCEVQRIASIAPLGVLHMASEDCELAGYQIPKKSIIIAHQAAAHMDPKIWDQPDQFRPERFLDENKKFCKSEKLIPFSTVRNKDEDILDFNGQYGVTKSTLSHKVKALIR</sequence>
<dbReference type="Pfam" id="PF00067">
    <property type="entry name" value="p450"/>
    <property type="match status" value="2"/>
</dbReference>
<evidence type="ECO:0000256" key="4">
    <source>
        <dbReference type="SAM" id="Phobius"/>
    </source>
</evidence>
<accession>A0ABQ9F7A4</accession>
<dbReference type="PRINTS" id="PR00463">
    <property type="entry name" value="EP450I"/>
</dbReference>
<evidence type="ECO:0000256" key="2">
    <source>
        <dbReference type="ARBA" id="ARBA00022723"/>
    </source>
</evidence>
<dbReference type="InterPro" id="IPR001128">
    <property type="entry name" value="Cyt_P450"/>
</dbReference>
<dbReference type="Gene3D" id="1.10.630.10">
    <property type="entry name" value="Cytochrome P450"/>
    <property type="match status" value="1"/>
</dbReference>
<keyword evidence="4" id="KW-1133">Transmembrane helix</keyword>
<evidence type="ECO:0000313" key="6">
    <source>
        <dbReference type="Proteomes" id="UP001217089"/>
    </source>
</evidence>
<keyword evidence="2" id="KW-0479">Metal-binding</keyword>
<keyword evidence="4" id="KW-0472">Membrane</keyword>
<evidence type="ECO:0000256" key="1">
    <source>
        <dbReference type="ARBA" id="ARBA00010617"/>
    </source>
</evidence>
<keyword evidence="4" id="KW-0812">Transmembrane</keyword>
<feature type="transmembrane region" description="Helical" evidence="4">
    <location>
        <begin position="12"/>
        <end position="32"/>
    </location>
</feature>
<gene>
    <name evidence="5" type="ORF">KUTeg_009533</name>
</gene>
<reference evidence="5 6" key="1">
    <citation type="submission" date="2022-12" db="EMBL/GenBank/DDBJ databases">
        <title>Chromosome-level genome of Tegillarca granosa.</title>
        <authorList>
            <person name="Kim J."/>
        </authorList>
    </citation>
    <scope>NUCLEOTIDE SEQUENCE [LARGE SCALE GENOMIC DNA]</scope>
    <source>
        <strain evidence="5">Teg-2019</strain>
        <tissue evidence="5">Adductor muscle</tissue>
    </source>
</reference>
<name>A0ABQ9F7A4_TEGGR</name>
<evidence type="ECO:0008006" key="7">
    <source>
        <dbReference type="Google" id="ProtNLM"/>
    </source>
</evidence>
<dbReference type="InterPro" id="IPR036396">
    <property type="entry name" value="Cyt_P450_sf"/>
</dbReference>
<dbReference type="PRINTS" id="PR00385">
    <property type="entry name" value="P450"/>
</dbReference>
<organism evidence="5 6">
    <name type="scientific">Tegillarca granosa</name>
    <name type="common">Malaysian cockle</name>
    <name type="synonym">Anadara granosa</name>
    <dbReference type="NCBI Taxonomy" id="220873"/>
    <lineage>
        <taxon>Eukaryota</taxon>
        <taxon>Metazoa</taxon>
        <taxon>Spiralia</taxon>
        <taxon>Lophotrochozoa</taxon>
        <taxon>Mollusca</taxon>
        <taxon>Bivalvia</taxon>
        <taxon>Autobranchia</taxon>
        <taxon>Pteriomorphia</taxon>
        <taxon>Arcoida</taxon>
        <taxon>Arcoidea</taxon>
        <taxon>Arcidae</taxon>
        <taxon>Tegillarca</taxon>
    </lineage>
</organism>
<comment type="caution">
    <text evidence="5">The sequence shown here is derived from an EMBL/GenBank/DDBJ whole genome shotgun (WGS) entry which is preliminary data.</text>
</comment>
<evidence type="ECO:0000313" key="5">
    <source>
        <dbReference type="EMBL" id="KAJ8312160.1"/>
    </source>
</evidence>
<dbReference type="PANTHER" id="PTHR24300">
    <property type="entry name" value="CYTOCHROME P450 508A4-RELATED"/>
    <property type="match status" value="1"/>
</dbReference>
<dbReference type="Proteomes" id="UP001217089">
    <property type="component" value="Unassembled WGS sequence"/>
</dbReference>
<proteinExistence type="inferred from homology"/>
<comment type="similarity">
    <text evidence="1">Belongs to the cytochrome P450 family.</text>
</comment>
<evidence type="ECO:0000256" key="3">
    <source>
        <dbReference type="ARBA" id="ARBA00023004"/>
    </source>
</evidence>
<dbReference type="EMBL" id="JARBDR010000440">
    <property type="protein sequence ID" value="KAJ8312160.1"/>
    <property type="molecule type" value="Genomic_DNA"/>
</dbReference>
<dbReference type="PANTHER" id="PTHR24300:SF397">
    <property type="entry name" value="CYTOCHROME P450 2U1"/>
    <property type="match status" value="1"/>
</dbReference>
<dbReference type="InterPro" id="IPR050182">
    <property type="entry name" value="Cytochrome_P450_fam2"/>
</dbReference>
<protein>
    <recommendedName>
        <fullName evidence="7">Cytochrome P450</fullName>
    </recommendedName>
</protein>